<dbReference type="EMBL" id="ML977319">
    <property type="protein sequence ID" value="KAF2117438.1"/>
    <property type="molecule type" value="Genomic_DNA"/>
</dbReference>
<sequence length="496" mass="55322">MGLLDLPLELLDQIITLTLPSGIENFALASKVVYTRAASQIQRHNSLKRQWNHAIITRENSLQTLYDLSQEPLVAKYITSPTLWGEEEPDDYGGPPPLDSAESKVIERTVKESGYLQVAGVDADDWFDKMEERMHETRVRDGHDGGLLYTAVSLLTQLPNLKSLALWPGWADAPLNNPPSHDDSNLLAAVLNALVQRANQDTTALAPLAQLEVILPFMRQGYDERAGLQVLEPFLRLKSLRELYAVSCLAVDDGYTGIPFQWTTADSVSQLRRIELAYCCLDADGISTLVSRTPCLEVFRYSHETKWHGCQHDWNPGAFIEALARHCSETIIDFSLTVDELFGEIENGASTFLSFKRLLDLEVDVLIFRGPPLESGQRRGEVAIGPAPGQRDWAEVDIPCVGSMLPPSIHRVTINSDFPDPDKQALEALLKNLKQQRAERLTSLEFILVRDAEDARPFCERAGAELEVFDAGSIGKTMRPAWKRAFAQRVGGIEFT</sequence>
<dbReference type="AlphaFoldDB" id="A0A6A5ZGD5"/>
<dbReference type="OrthoDB" id="5421601at2759"/>
<organism evidence="1 2">
    <name type="scientific">Lophiotrema nucula</name>
    <dbReference type="NCBI Taxonomy" id="690887"/>
    <lineage>
        <taxon>Eukaryota</taxon>
        <taxon>Fungi</taxon>
        <taxon>Dikarya</taxon>
        <taxon>Ascomycota</taxon>
        <taxon>Pezizomycotina</taxon>
        <taxon>Dothideomycetes</taxon>
        <taxon>Pleosporomycetidae</taxon>
        <taxon>Pleosporales</taxon>
        <taxon>Lophiotremataceae</taxon>
        <taxon>Lophiotrema</taxon>
    </lineage>
</organism>
<reference evidence="1" key="1">
    <citation type="journal article" date="2020" name="Stud. Mycol.">
        <title>101 Dothideomycetes genomes: a test case for predicting lifestyles and emergence of pathogens.</title>
        <authorList>
            <person name="Haridas S."/>
            <person name="Albert R."/>
            <person name="Binder M."/>
            <person name="Bloem J."/>
            <person name="Labutti K."/>
            <person name="Salamov A."/>
            <person name="Andreopoulos B."/>
            <person name="Baker S."/>
            <person name="Barry K."/>
            <person name="Bills G."/>
            <person name="Bluhm B."/>
            <person name="Cannon C."/>
            <person name="Castanera R."/>
            <person name="Culley D."/>
            <person name="Daum C."/>
            <person name="Ezra D."/>
            <person name="Gonzalez J."/>
            <person name="Henrissat B."/>
            <person name="Kuo A."/>
            <person name="Liang C."/>
            <person name="Lipzen A."/>
            <person name="Lutzoni F."/>
            <person name="Magnuson J."/>
            <person name="Mondo S."/>
            <person name="Nolan M."/>
            <person name="Ohm R."/>
            <person name="Pangilinan J."/>
            <person name="Park H.-J."/>
            <person name="Ramirez L."/>
            <person name="Alfaro M."/>
            <person name="Sun H."/>
            <person name="Tritt A."/>
            <person name="Yoshinaga Y."/>
            <person name="Zwiers L.-H."/>
            <person name="Turgeon B."/>
            <person name="Goodwin S."/>
            <person name="Spatafora J."/>
            <person name="Crous P."/>
            <person name="Grigoriev I."/>
        </authorList>
    </citation>
    <scope>NUCLEOTIDE SEQUENCE</scope>
    <source>
        <strain evidence="1">CBS 627.86</strain>
    </source>
</reference>
<name>A0A6A5ZGD5_9PLEO</name>
<gene>
    <name evidence="1" type="ORF">BDV96DRAFT_572102</name>
</gene>
<dbReference type="Proteomes" id="UP000799770">
    <property type="component" value="Unassembled WGS sequence"/>
</dbReference>
<evidence type="ECO:0008006" key="3">
    <source>
        <dbReference type="Google" id="ProtNLM"/>
    </source>
</evidence>
<evidence type="ECO:0000313" key="2">
    <source>
        <dbReference type="Proteomes" id="UP000799770"/>
    </source>
</evidence>
<accession>A0A6A5ZGD5</accession>
<protein>
    <recommendedName>
        <fullName evidence="3">F-box domain-containing protein</fullName>
    </recommendedName>
</protein>
<keyword evidence="2" id="KW-1185">Reference proteome</keyword>
<evidence type="ECO:0000313" key="1">
    <source>
        <dbReference type="EMBL" id="KAF2117438.1"/>
    </source>
</evidence>
<proteinExistence type="predicted"/>